<feature type="compositionally biased region" description="Polar residues" evidence="1">
    <location>
        <begin position="725"/>
        <end position="739"/>
    </location>
</feature>
<feature type="compositionally biased region" description="Basic and acidic residues" evidence="1">
    <location>
        <begin position="168"/>
        <end position="187"/>
    </location>
</feature>
<reference evidence="3 4" key="1">
    <citation type="submission" date="2023-09" db="EMBL/GenBank/DDBJ databases">
        <title>Nesidiocoris tenuis whole genome shotgun sequence.</title>
        <authorList>
            <person name="Shibata T."/>
            <person name="Shimoda M."/>
            <person name="Kobayashi T."/>
            <person name="Uehara T."/>
        </authorList>
    </citation>
    <scope>NUCLEOTIDE SEQUENCE [LARGE SCALE GENOMIC DNA]</scope>
    <source>
        <strain evidence="3 4">Japan</strain>
    </source>
</reference>
<dbReference type="EMBL" id="AP028918">
    <property type="protein sequence ID" value="BES99294.1"/>
    <property type="molecule type" value="Genomic_DNA"/>
</dbReference>
<evidence type="ECO:0000256" key="2">
    <source>
        <dbReference type="SAM" id="SignalP"/>
    </source>
</evidence>
<feature type="region of interest" description="Disordered" evidence="1">
    <location>
        <begin position="27"/>
        <end position="110"/>
    </location>
</feature>
<feature type="region of interest" description="Disordered" evidence="1">
    <location>
        <begin position="541"/>
        <end position="787"/>
    </location>
</feature>
<feature type="compositionally biased region" description="Polar residues" evidence="1">
    <location>
        <begin position="350"/>
        <end position="360"/>
    </location>
</feature>
<feature type="region of interest" description="Disordered" evidence="1">
    <location>
        <begin position="1021"/>
        <end position="1119"/>
    </location>
</feature>
<feature type="compositionally biased region" description="Basic and acidic residues" evidence="1">
    <location>
        <begin position="95"/>
        <end position="110"/>
    </location>
</feature>
<feature type="compositionally biased region" description="Acidic residues" evidence="1">
    <location>
        <begin position="438"/>
        <end position="447"/>
    </location>
</feature>
<evidence type="ECO:0000256" key="1">
    <source>
        <dbReference type="SAM" id="MobiDB-lite"/>
    </source>
</evidence>
<feature type="compositionally biased region" description="Polar residues" evidence="1">
    <location>
        <begin position="1087"/>
        <end position="1113"/>
    </location>
</feature>
<feature type="compositionally biased region" description="Polar residues" evidence="1">
    <location>
        <begin position="652"/>
        <end position="663"/>
    </location>
</feature>
<feature type="chain" id="PRO_5045477346" evidence="2">
    <location>
        <begin position="25"/>
        <end position="1352"/>
    </location>
</feature>
<protein>
    <submittedName>
        <fullName evidence="3">Uncharacterized protein</fullName>
    </submittedName>
</protein>
<feature type="region of interest" description="Disordered" evidence="1">
    <location>
        <begin position="124"/>
        <end position="462"/>
    </location>
</feature>
<feature type="signal peptide" evidence="2">
    <location>
        <begin position="1"/>
        <end position="24"/>
    </location>
</feature>
<feature type="compositionally biased region" description="Polar residues" evidence="1">
    <location>
        <begin position="154"/>
        <end position="165"/>
    </location>
</feature>
<feature type="compositionally biased region" description="Basic and acidic residues" evidence="1">
    <location>
        <begin position="361"/>
        <end position="373"/>
    </location>
</feature>
<gene>
    <name evidence="3" type="ORF">NTJ_12111</name>
</gene>
<proteinExistence type="predicted"/>
<feature type="compositionally biased region" description="Basic and acidic residues" evidence="1">
    <location>
        <begin position="269"/>
        <end position="288"/>
    </location>
</feature>
<keyword evidence="2" id="KW-0732">Signal</keyword>
<dbReference type="Proteomes" id="UP001307889">
    <property type="component" value="Chromosome 10"/>
</dbReference>
<accession>A0ABN7B4H5</accession>
<evidence type="ECO:0000313" key="3">
    <source>
        <dbReference type="EMBL" id="BES99294.1"/>
    </source>
</evidence>
<keyword evidence="4" id="KW-1185">Reference proteome</keyword>
<feature type="compositionally biased region" description="Basic and acidic residues" evidence="1">
    <location>
        <begin position="330"/>
        <end position="339"/>
    </location>
</feature>
<feature type="compositionally biased region" description="Basic and acidic residues" evidence="1">
    <location>
        <begin position="301"/>
        <end position="313"/>
    </location>
</feature>
<sequence>MRWQLRCATAATILVLLFAGGVAPQNQRGARRFPLSTPDENLREEDAPSHRHHSRDTTRRSDDIARREFHSRDAELVPQQLRDRSSGPTRSSYRSRNEVSPRDSLSRKEIPIVSSNAAEYERLQVPATRRSFSPRAQGSNPAEESKSQNDDGRTVSNESLSSRRTVSGRRDKNGDFARRGGLEERKTATAAPIDEPSSQRSFSRVPASGRNSLRGSSQTETANAVDTQARSQGNRGKSRAPEGNLEPATRTSPRLTETRGRSGGQRFNARTDESITETPETRNRDRTSSRGSSDVPRTSFRNRDSAKDEEQRSRASAYHSRTEGSSQRSKTLDRLRSRPAEGATAPAVTSPPQEETISPTEKQDVVERLEKLPEFPTQESASSAAAEDVTTPVPDRGSRSTVNPLSRGPPRGGSNRGRGTARATTSNLKSEGSKEKETDDVDEDDNYPEVYKQLKKSGTDPKDILVPKYKQIISKYMKQNKYEVAATTRVPLATEKFENDFSTETIWKDFRQTFADTTTSTVVPITTKRGSFKNVEIQEKIKANRFKPSRPPVDKKPKFERKPSFTKISSVQSTTVAPDSNKITSDPPRNSYDQSKRPFPKNHKYAPETTANYPETNFKKSHPKTTRTPSVQVEENYPASTVKPAKKYFPKKQNSVAEQTTLANYPEIPRAKPYPKTTKTPSYQPEENYAPKSRRPSYEPTEQPFPKVSATTQTPNYPEFPVTGTIHQSENQDLKTTTTRPKKIVEWDEEENYPKPVLRENIKPKSKAPNHKEVFNPRKPTYTSETVNARKPVKPKVNKLVEWSSELNPELDWVPVPGGVPKRKANKPHRSQNSNNYNDWVPGAVSDQDGRFYSSKPNPPKFREHTVWPNPGILPSPTPNPYPHPLDHWQSYVQNGYHDHFYPVQPTYQNGLLPAKTAHWPTHSYHKPSPTTQQHFSWNTYSPPPKNYYPAKPQSVPQASYWHGTNSWTPNTGARVSVKFKNDALGHWGMDYTLNNRNFQERSYSTSHVMAERSASEIPQIEATGRREPKLKAPKTEIRDEHGWGRRGITTTSVPRRDPVLVDRVRKASKRGEVRSAEVDGGWIPQDRSSGVLQDDSNLKTPDAPSSATQTSPEFDADSYEIVKNAPSKTQKDTNPAITQFDITQSEAIFEKSYFDSPKISTAQDSYSLHLNGRSFRKIGRNSSAANLGGPDKSATPAPAPSKTLGRPNFEPVTARPSVKPTRKSVFPMGLWESVTGLDYGLYTTGKTDVTKAPKEVSKNVGKTSKTQNAIPETGKYLAESVNSLVSDSVPRTRRVQTFTSRNHGETTTEPTSTKTDKTKDQNPKAKNGGNGFIQNLVNIFKKFFTPLQPVV</sequence>
<feature type="compositionally biased region" description="Polar residues" evidence="1">
    <location>
        <begin position="566"/>
        <end position="593"/>
    </location>
</feature>
<feature type="compositionally biased region" description="Polar residues" evidence="1">
    <location>
        <begin position="209"/>
        <end position="235"/>
    </location>
</feature>
<feature type="region of interest" description="Disordered" evidence="1">
    <location>
        <begin position="1297"/>
        <end position="1332"/>
    </location>
</feature>
<evidence type="ECO:0000313" key="4">
    <source>
        <dbReference type="Proteomes" id="UP001307889"/>
    </source>
</evidence>
<feature type="compositionally biased region" description="Basic residues" evidence="1">
    <location>
        <begin position="821"/>
        <end position="830"/>
    </location>
</feature>
<feature type="compositionally biased region" description="Basic and acidic residues" evidence="1">
    <location>
        <begin position="143"/>
        <end position="153"/>
    </location>
</feature>
<feature type="compositionally biased region" description="Basic and acidic residues" evidence="1">
    <location>
        <begin position="1315"/>
        <end position="1324"/>
    </location>
</feature>
<feature type="region of interest" description="Disordered" evidence="1">
    <location>
        <begin position="1182"/>
        <end position="1221"/>
    </location>
</feature>
<feature type="compositionally biased region" description="Polar residues" evidence="1">
    <location>
        <begin position="130"/>
        <end position="142"/>
    </location>
</feature>
<feature type="region of interest" description="Disordered" evidence="1">
    <location>
        <begin position="818"/>
        <end position="845"/>
    </location>
</feature>
<feature type="compositionally biased region" description="Basic and acidic residues" evidence="1">
    <location>
        <begin position="1024"/>
        <end position="1044"/>
    </location>
</feature>
<feature type="compositionally biased region" description="Basic and acidic residues" evidence="1">
    <location>
        <begin position="552"/>
        <end position="563"/>
    </location>
</feature>
<name>A0ABN7B4H5_9HEMI</name>
<feature type="compositionally biased region" description="Basic and acidic residues" evidence="1">
    <location>
        <begin position="1055"/>
        <end position="1078"/>
    </location>
</feature>
<feature type="compositionally biased region" description="Basic and acidic residues" evidence="1">
    <location>
        <begin position="40"/>
        <end position="85"/>
    </location>
</feature>
<organism evidence="3 4">
    <name type="scientific">Nesidiocoris tenuis</name>
    <dbReference type="NCBI Taxonomy" id="355587"/>
    <lineage>
        <taxon>Eukaryota</taxon>
        <taxon>Metazoa</taxon>
        <taxon>Ecdysozoa</taxon>
        <taxon>Arthropoda</taxon>
        <taxon>Hexapoda</taxon>
        <taxon>Insecta</taxon>
        <taxon>Pterygota</taxon>
        <taxon>Neoptera</taxon>
        <taxon>Paraneoptera</taxon>
        <taxon>Hemiptera</taxon>
        <taxon>Heteroptera</taxon>
        <taxon>Panheteroptera</taxon>
        <taxon>Cimicomorpha</taxon>
        <taxon>Miridae</taxon>
        <taxon>Dicyphina</taxon>
        <taxon>Nesidiocoris</taxon>
    </lineage>
</organism>